<dbReference type="Proteomes" id="UP000248688">
    <property type="component" value="Chromosome"/>
</dbReference>
<dbReference type="InterPro" id="IPR017853">
    <property type="entry name" value="GH"/>
</dbReference>
<evidence type="ECO:0000313" key="3">
    <source>
        <dbReference type="EMBL" id="AWW30576.1"/>
    </source>
</evidence>
<evidence type="ECO:0000259" key="1">
    <source>
        <dbReference type="Pfam" id="PF12904"/>
    </source>
</evidence>
<name>A0A2Z4IJ71_9BACT</name>
<feature type="domain" description="Putative collagen-binding" evidence="1">
    <location>
        <begin position="383"/>
        <end position="473"/>
    </location>
</feature>
<dbReference type="PROSITE" id="PS51257">
    <property type="entry name" value="PROKAR_LIPOPROTEIN"/>
    <property type="match status" value="1"/>
</dbReference>
<evidence type="ECO:0000313" key="4">
    <source>
        <dbReference type="Proteomes" id="UP000248688"/>
    </source>
</evidence>
<dbReference type="Gene3D" id="3.20.20.80">
    <property type="entry name" value="Glycosidases"/>
    <property type="match status" value="1"/>
</dbReference>
<proteinExistence type="predicted"/>
<dbReference type="EMBL" id="CP030041">
    <property type="protein sequence ID" value="AWW30576.1"/>
    <property type="molecule type" value="Genomic_DNA"/>
</dbReference>
<accession>A0A2Z4IJ71</accession>
<dbReference type="OrthoDB" id="59486at2"/>
<organism evidence="3 4">
    <name type="scientific">Echinicola strongylocentroti</name>
    <dbReference type="NCBI Taxonomy" id="1795355"/>
    <lineage>
        <taxon>Bacteria</taxon>
        <taxon>Pseudomonadati</taxon>
        <taxon>Bacteroidota</taxon>
        <taxon>Cytophagia</taxon>
        <taxon>Cytophagales</taxon>
        <taxon>Cyclobacteriaceae</taxon>
        <taxon>Echinicola</taxon>
    </lineage>
</organism>
<evidence type="ECO:0000259" key="2">
    <source>
        <dbReference type="Pfam" id="PF13204"/>
    </source>
</evidence>
<keyword evidence="3" id="KW-0378">Hydrolase</keyword>
<protein>
    <submittedName>
        <fullName evidence="3">Glycoside hydrolase</fullName>
    </submittedName>
</protein>
<dbReference type="GO" id="GO:0016787">
    <property type="term" value="F:hydrolase activity"/>
    <property type="evidence" value="ECO:0007669"/>
    <property type="project" value="UniProtKB-KW"/>
</dbReference>
<dbReference type="InterPro" id="IPR025277">
    <property type="entry name" value="Apiosidase-like_cat_dom"/>
</dbReference>
<dbReference type="KEGG" id="est:DN752_10810"/>
<sequence length="475" mass="53851">MKLNITLGIAALVLGSLLGCQSNKTETQTAAKPAEAPKGLPFLKVSDNKRYFVTTSGEPFFWLGDTGWLLFNKLKREEALHYFEDRKEKGYNVVQVMTLHTLDAVNAYGDSALVNQNVATPLTHPGSDFADSTAYDFWDHIDFLVREAEKKGIYMAMVPVWGSNVKDGAVTVEEAKKYAKFLTLRYKDRPNVIWLNGGDTFGNEHTDVWNAIGETLDKNDRNHLITFHPRGRMQSSDWFADAPWMDFHMFQSGHRRYDQDDTDRAYGEDNWKYVQADYKLDRKMPTVDGEPSYEGIPEGLHDPEEGFWGADAVRRYAYWAVFSGAAGHTYGHSAVMQMHRPQDGEVGAYGNTKLWTDAINDPGAKQMHHLKDLIVQFPYLERIPDQSLIANQGEQHDHLAATRGEKYALIYTYTGRAIQVNMEVIKGEKATASWFNPRNGKMTEIGEVDARGVQEFKPDGKVQDGNDWVLVLNYK</sequence>
<gene>
    <name evidence="3" type="ORF">DN752_10810</name>
</gene>
<dbReference type="Pfam" id="PF13204">
    <property type="entry name" value="Apiosidase"/>
    <property type="match status" value="1"/>
</dbReference>
<dbReference type="AlphaFoldDB" id="A0A2Z4IJ71"/>
<dbReference type="SUPFAM" id="SSF51445">
    <property type="entry name" value="(Trans)glycosidases"/>
    <property type="match status" value="1"/>
</dbReference>
<keyword evidence="4" id="KW-1185">Reference proteome</keyword>
<reference evidence="3 4" key="1">
    <citation type="submission" date="2018-06" db="EMBL/GenBank/DDBJ databases">
        <title>Echinicola strongylocentroti sp. nov., isolated from a sea urchin Strongylocentrotus intermedius.</title>
        <authorList>
            <person name="Bae S.S."/>
        </authorList>
    </citation>
    <scope>NUCLEOTIDE SEQUENCE [LARGE SCALE GENOMIC DNA]</scope>
    <source>
        <strain evidence="3 4">MEBiC08714</strain>
    </source>
</reference>
<feature type="domain" description="Apiosidase-like catalytic" evidence="2">
    <location>
        <begin position="46"/>
        <end position="380"/>
    </location>
</feature>
<dbReference type="RefSeq" id="WP_112783957.1">
    <property type="nucleotide sequence ID" value="NZ_CP030041.1"/>
</dbReference>
<dbReference type="InterPro" id="IPR024749">
    <property type="entry name" value="Collagen-bd_put"/>
</dbReference>
<dbReference type="PANTHER" id="PTHR37836:SF3">
    <property type="entry name" value="ENDOGLUCANASE"/>
    <property type="match status" value="1"/>
</dbReference>
<dbReference type="PANTHER" id="PTHR37836">
    <property type="entry name" value="LMO1036 PROTEIN"/>
    <property type="match status" value="1"/>
</dbReference>
<dbReference type="Pfam" id="PF12904">
    <property type="entry name" value="Collagen_bind_2"/>
    <property type="match status" value="1"/>
</dbReference>